<keyword evidence="2" id="KW-1185">Reference proteome</keyword>
<comment type="caution">
    <text evidence="1">The sequence shown here is derived from an EMBL/GenBank/DDBJ whole genome shotgun (WGS) entry which is preliminary data.</text>
</comment>
<protein>
    <submittedName>
        <fullName evidence="1">Uncharacterized protein</fullName>
    </submittedName>
</protein>
<proteinExistence type="predicted"/>
<reference evidence="1" key="1">
    <citation type="journal article" date="2017" name="Gigascience">
        <title>The genome draft of coconut (Cocos nucifera).</title>
        <authorList>
            <person name="Xiao Y."/>
            <person name="Xu P."/>
            <person name="Fan H."/>
            <person name="Baudouin L."/>
            <person name="Xia W."/>
            <person name="Bocs S."/>
            <person name="Xu J."/>
            <person name="Li Q."/>
            <person name="Guo A."/>
            <person name="Zhou L."/>
            <person name="Li J."/>
            <person name="Wu Y."/>
            <person name="Ma Z."/>
            <person name="Armero A."/>
            <person name="Issali A.E."/>
            <person name="Liu N."/>
            <person name="Peng M."/>
            <person name="Yang Y."/>
        </authorList>
    </citation>
    <scope>NUCLEOTIDE SEQUENCE</scope>
    <source>
        <tissue evidence="1">Spear leaf of Hainan Tall coconut</tissue>
    </source>
</reference>
<evidence type="ECO:0000313" key="2">
    <source>
        <dbReference type="Proteomes" id="UP000797356"/>
    </source>
</evidence>
<reference evidence="1" key="2">
    <citation type="submission" date="2019-07" db="EMBL/GenBank/DDBJ databases">
        <authorList>
            <person name="Yang Y."/>
            <person name="Bocs S."/>
            <person name="Baudouin L."/>
        </authorList>
    </citation>
    <scope>NUCLEOTIDE SEQUENCE</scope>
    <source>
        <tissue evidence="1">Spear leaf of Hainan Tall coconut</tissue>
    </source>
</reference>
<gene>
    <name evidence="1" type="ORF">COCNU_01G010770</name>
</gene>
<organism evidence="1 2">
    <name type="scientific">Cocos nucifera</name>
    <name type="common">Coconut palm</name>
    <dbReference type="NCBI Taxonomy" id="13894"/>
    <lineage>
        <taxon>Eukaryota</taxon>
        <taxon>Viridiplantae</taxon>
        <taxon>Streptophyta</taxon>
        <taxon>Embryophyta</taxon>
        <taxon>Tracheophyta</taxon>
        <taxon>Spermatophyta</taxon>
        <taxon>Magnoliopsida</taxon>
        <taxon>Liliopsida</taxon>
        <taxon>Arecaceae</taxon>
        <taxon>Arecoideae</taxon>
        <taxon>Cocoseae</taxon>
        <taxon>Attaleinae</taxon>
        <taxon>Cocos</taxon>
    </lineage>
</organism>
<sequence>MPGFSPAPVGARPPVAPVQFAARPGVSPVPFPVPPPQFDAVEPIVPYDLKFHYWNKMEFSFGTRRWMLIDSFTDDQDQIESGRHVNGSGDYFVNELPESGGISDFMGNLEAEGCNVDRNYNQSIS</sequence>
<dbReference type="EMBL" id="CM017872">
    <property type="protein sequence ID" value="KAG1327143.1"/>
    <property type="molecule type" value="Genomic_DNA"/>
</dbReference>
<dbReference type="Proteomes" id="UP000797356">
    <property type="component" value="Chromosome 1"/>
</dbReference>
<evidence type="ECO:0000313" key="1">
    <source>
        <dbReference type="EMBL" id="KAG1327143.1"/>
    </source>
</evidence>
<name>A0A8K0HVH7_COCNU</name>
<dbReference type="AlphaFoldDB" id="A0A8K0HVH7"/>
<dbReference type="OrthoDB" id="10250660at2759"/>
<accession>A0A8K0HVH7</accession>